<dbReference type="SUPFAM" id="SSF52833">
    <property type="entry name" value="Thioredoxin-like"/>
    <property type="match status" value="1"/>
</dbReference>
<proteinExistence type="predicted"/>
<protein>
    <recommendedName>
        <fullName evidence="4">Thioredoxin domain-containing protein</fullName>
    </recommendedName>
</protein>
<evidence type="ECO:0008006" key="4">
    <source>
        <dbReference type="Google" id="ProtNLM"/>
    </source>
</evidence>
<dbReference type="Proteomes" id="UP000728185">
    <property type="component" value="Unassembled WGS sequence"/>
</dbReference>
<evidence type="ECO:0000313" key="3">
    <source>
        <dbReference type="Proteomes" id="UP000728185"/>
    </source>
</evidence>
<evidence type="ECO:0000256" key="1">
    <source>
        <dbReference type="SAM" id="Coils"/>
    </source>
</evidence>
<accession>A0A8E0S1M0</accession>
<gene>
    <name evidence="2" type="ORF">FBUS_06279</name>
</gene>
<dbReference type="InterPro" id="IPR036249">
    <property type="entry name" value="Thioredoxin-like_sf"/>
</dbReference>
<reference evidence="2" key="1">
    <citation type="submission" date="2019-05" db="EMBL/GenBank/DDBJ databases">
        <title>Annotation for the trematode Fasciolopsis buski.</title>
        <authorList>
            <person name="Choi Y.-J."/>
        </authorList>
    </citation>
    <scope>NUCLEOTIDE SEQUENCE</scope>
    <source>
        <strain evidence="2">HT</strain>
        <tissue evidence="2">Whole worm</tissue>
    </source>
</reference>
<dbReference type="OrthoDB" id="1910803at2759"/>
<dbReference type="Gene3D" id="3.40.30.10">
    <property type="entry name" value="Glutaredoxin"/>
    <property type="match status" value="1"/>
</dbReference>
<name>A0A8E0S1M0_9TREM</name>
<dbReference type="EMBL" id="LUCM01004441">
    <property type="protein sequence ID" value="KAA0194338.1"/>
    <property type="molecule type" value="Genomic_DNA"/>
</dbReference>
<keyword evidence="1" id="KW-0175">Coiled coil</keyword>
<sequence>MEYVSSSQLATQIIQNVESSIYESKCLIHPVDITPTYARRSTAVHSVMSAGPVLLLTGPHLSLLSQAEEDLYVLRSLEVAYSSCDKPAQTVNSDLSSDPNLSRGGNKAHRLLHAMASEARERHQRTASVCPQWLQMIGSQVELSPVRMCGVTVDNLANASENPELISEGEKNVSMRTMDRVHSLLKNSSTREAVKHLAYVSLRKLSSNQSVPHTLPKHVDIGAIVEHMQLTCCRWLHIHRLSNPHSKHNNDLDAPGLLLHNAARNGGVSPPSSADRLGCGSNRTLRFHMLDANIAPTLAWELAGYDEQTRENQVGAAIVDQQAETVYRLEEPVTYESLSNFVAQYHLSTLKPWRRHPSPKNIPTANHPNLIAIHTADQFKSILDSRTRIHSAAQSYHESSIFNSSLVVLYYSRTCGLSTHGDSLTWHFESAARSLAGQPNVTFARVDVSTVELPWELRVARIPAVVLFPAQRSSYSSLFPVTTGMGDITASLNRFVHIHSTNQLVAEPVCSGTDPYAFSFRAREVLLRILNSFTGNVFGMTIKKIYEYCDVHTSKTIRSLCRGGVRLAVDAHKNRLSQAHVSAGNLVERIENRLNEVNEQLTSNAVKLYAPRTQLVRSWTLLDTYSSLWLKVQSYQSTMRAAQRFLTLGSSN</sequence>
<feature type="coiled-coil region" evidence="1">
    <location>
        <begin position="580"/>
        <end position="607"/>
    </location>
</feature>
<dbReference type="AlphaFoldDB" id="A0A8E0S1M0"/>
<evidence type="ECO:0000313" key="2">
    <source>
        <dbReference type="EMBL" id="KAA0194338.1"/>
    </source>
</evidence>
<dbReference type="InterPro" id="IPR052792">
    <property type="entry name" value="Thioredoxin_dom-contain_11"/>
</dbReference>
<keyword evidence="3" id="KW-1185">Reference proteome</keyword>
<dbReference type="PANTHER" id="PTHR46497:SF1">
    <property type="entry name" value="THIOREDOXIN DOMAIN-CONTAINING PROTEIN 11"/>
    <property type="match status" value="1"/>
</dbReference>
<organism evidence="2 3">
    <name type="scientific">Fasciolopsis buskii</name>
    <dbReference type="NCBI Taxonomy" id="27845"/>
    <lineage>
        <taxon>Eukaryota</taxon>
        <taxon>Metazoa</taxon>
        <taxon>Spiralia</taxon>
        <taxon>Lophotrochozoa</taxon>
        <taxon>Platyhelminthes</taxon>
        <taxon>Trematoda</taxon>
        <taxon>Digenea</taxon>
        <taxon>Plagiorchiida</taxon>
        <taxon>Echinostomata</taxon>
        <taxon>Echinostomatoidea</taxon>
        <taxon>Fasciolidae</taxon>
        <taxon>Fasciolopsis</taxon>
    </lineage>
</organism>
<dbReference type="PANTHER" id="PTHR46497">
    <property type="entry name" value="THIOREDOXIN DOMAIN-CONTAINING PROTEIN 11"/>
    <property type="match status" value="1"/>
</dbReference>
<comment type="caution">
    <text evidence="2">The sequence shown here is derived from an EMBL/GenBank/DDBJ whole genome shotgun (WGS) entry which is preliminary data.</text>
</comment>